<dbReference type="PROSITE" id="PS00501">
    <property type="entry name" value="SPASE_I_1"/>
    <property type="match status" value="1"/>
</dbReference>
<evidence type="ECO:0000313" key="12">
    <source>
        <dbReference type="Proteomes" id="UP000013041"/>
    </source>
</evidence>
<evidence type="ECO:0000256" key="9">
    <source>
        <dbReference type="RuleBase" id="RU362042"/>
    </source>
</evidence>
<evidence type="ECO:0000256" key="8">
    <source>
        <dbReference type="RuleBase" id="RU003993"/>
    </source>
</evidence>
<evidence type="ECO:0000256" key="1">
    <source>
        <dbReference type="ARBA" id="ARBA00000677"/>
    </source>
</evidence>
<dbReference type="Pfam" id="PF10502">
    <property type="entry name" value="Peptidase_S26"/>
    <property type="match status" value="1"/>
</dbReference>
<evidence type="ECO:0000256" key="4">
    <source>
        <dbReference type="ARBA" id="ARBA00013208"/>
    </source>
</evidence>
<comment type="subcellular location">
    <subcellularLocation>
        <location evidence="2">Cell membrane</location>
        <topology evidence="2">Single-pass type II membrane protein</topology>
    </subcellularLocation>
    <subcellularLocation>
        <location evidence="9">Membrane</location>
        <topology evidence="9">Single-pass type II membrane protein</topology>
    </subcellularLocation>
</comment>
<protein>
    <recommendedName>
        <fullName evidence="4 8">Signal peptidase I</fullName>
        <ecNumber evidence="4 8">3.4.21.89</ecNumber>
    </recommendedName>
</protein>
<dbReference type="GO" id="GO:0009003">
    <property type="term" value="F:signal peptidase activity"/>
    <property type="evidence" value="ECO:0007669"/>
    <property type="project" value="UniProtKB-EC"/>
</dbReference>
<dbReference type="EC" id="3.4.21.89" evidence="4 8"/>
<dbReference type="InterPro" id="IPR036286">
    <property type="entry name" value="LexA/Signal_pep-like_sf"/>
</dbReference>
<dbReference type="Proteomes" id="UP000013041">
    <property type="component" value="Unassembled WGS sequence"/>
</dbReference>
<feature type="active site" evidence="7">
    <location>
        <position position="76"/>
    </location>
</feature>
<dbReference type="AlphaFoldDB" id="R0BM21"/>
<comment type="catalytic activity">
    <reaction evidence="1 8">
        <text>Cleavage of hydrophobic, N-terminal signal or leader sequences from secreted and periplasmic proteins.</text>
        <dbReference type="EC" id="3.4.21.89"/>
    </reaction>
</comment>
<dbReference type="InterPro" id="IPR019756">
    <property type="entry name" value="Pept_S26A_signal_pept_1_Ser-AS"/>
</dbReference>
<dbReference type="HOGENOM" id="CLU_028723_5_1_9"/>
<sequence>MKMKMKRKHAVVINIGLAILAALWLSHYYRLAVVSGKSMEPALSQGDLVVVRMGVLPQRGDIAVIDSEVLHKRIIKRVVAVGGDMVIVSDGELRINGEILEEEYIKEPYEHICDFFLVPPQCVYVLGDNRNFSRDSRMIGFIPIEEVTGVLIYP</sequence>
<dbReference type="PANTHER" id="PTHR43390:SF1">
    <property type="entry name" value="CHLOROPLAST PROCESSING PEPTIDASE"/>
    <property type="match status" value="1"/>
</dbReference>
<dbReference type="InterPro" id="IPR019533">
    <property type="entry name" value="Peptidase_S26"/>
</dbReference>
<dbReference type="SUPFAM" id="SSF51306">
    <property type="entry name" value="LexA/Signal peptidase"/>
    <property type="match status" value="1"/>
</dbReference>
<organism evidence="11 12">
    <name type="scientific">Enterocloster bolteae 90B8</name>
    <dbReference type="NCBI Taxonomy" id="997897"/>
    <lineage>
        <taxon>Bacteria</taxon>
        <taxon>Bacillati</taxon>
        <taxon>Bacillota</taxon>
        <taxon>Clostridia</taxon>
        <taxon>Lachnospirales</taxon>
        <taxon>Lachnospiraceae</taxon>
        <taxon>Enterocloster</taxon>
    </lineage>
</organism>
<reference evidence="11 12" key="1">
    <citation type="submission" date="2013-01" db="EMBL/GenBank/DDBJ databases">
        <title>The Genome Sequence of Clostridium bolteae 90B8.</title>
        <authorList>
            <consortium name="The Broad Institute Genome Sequencing Platform"/>
            <person name="Earl A."/>
            <person name="Ward D."/>
            <person name="Feldgarden M."/>
            <person name="Gevers D."/>
            <person name="Courvalin P."/>
            <person name="Lambert T."/>
            <person name="Walker B."/>
            <person name="Young S.K."/>
            <person name="Zeng Q."/>
            <person name="Gargeya S."/>
            <person name="Fitzgerald M."/>
            <person name="Haas B."/>
            <person name="Abouelleil A."/>
            <person name="Alvarado L."/>
            <person name="Arachchi H.M."/>
            <person name="Berlin A.M."/>
            <person name="Chapman S.B."/>
            <person name="Dewar J."/>
            <person name="Goldberg J."/>
            <person name="Griggs A."/>
            <person name="Gujja S."/>
            <person name="Hansen M."/>
            <person name="Howarth C."/>
            <person name="Imamovic A."/>
            <person name="Larimer J."/>
            <person name="McCowan C."/>
            <person name="Murphy C."/>
            <person name="Neiman D."/>
            <person name="Pearson M."/>
            <person name="Priest M."/>
            <person name="Roberts A."/>
            <person name="Saif S."/>
            <person name="Shea T."/>
            <person name="Sisk P."/>
            <person name="Sykes S."/>
            <person name="Wortman J."/>
            <person name="Nusbaum C."/>
            <person name="Birren B."/>
        </authorList>
    </citation>
    <scope>NUCLEOTIDE SEQUENCE [LARGE SCALE GENOMIC DNA]</scope>
    <source>
        <strain evidence="11 12">90B8</strain>
    </source>
</reference>
<dbReference type="PRINTS" id="PR00727">
    <property type="entry name" value="LEADERPTASE"/>
</dbReference>
<evidence type="ECO:0000256" key="5">
    <source>
        <dbReference type="ARBA" id="ARBA00022670"/>
    </source>
</evidence>
<evidence type="ECO:0000259" key="10">
    <source>
        <dbReference type="Pfam" id="PF10502"/>
    </source>
</evidence>
<dbReference type="PROSITE" id="PS00761">
    <property type="entry name" value="SPASE_I_3"/>
    <property type="match status" value="1"/>
</dbReference>
<dbReference type="CDD" id="cd06530">
    <property type="entry name" value="S26_SPase_I"/>
    <property type="match status" value="1"/>
</dbReference>
<dbReference type="GO" id="GO:0004252">
    <property type="term" value="F:serine-type endopeptidase activity"/>
    <property type="evidence" value="ECO:0007669"/>
    <property type="project" value="InterPro"/>
</dbReference>
<dbReference type="GO" id="GO:0006465">
    <property type="term" value="P:signal peptide processing"/>
    <property type="evidence" value="ECO:0007669"/>
    <property type="project" value="InterPro"/>
</dbReference>
<keyword evidence="5 8" id="KW-0645">Protease</keyword>
<dbReference type="PANTHER" id="PTHR43390">
    <property type="entry name" value="SIGNAL PEPTIDASE I"/>
    <property type="match status" value="1"/>
</dbReference>
<evidence type="ECO:0000256" key="2">
    <source>
        <dbReference type="ARBA" id="ARBA00004401"/>
    </source>
</evidence>
<dbReference type="InterPro" id="IPR000223">
    <property type="entry name" value="Pept_S26A_signal_pept_1"/>
</dbReference>
<dbReference type="InterPro" id="IPR019757">
    <property type="entry name" value="Pept_S26A_signal_pept_1_Lys-AS"/>
</dbReference>
<dbReference type="PROSITE" id="PS00760">
    <property type="entry name" value="SPASE_I_2"/>
    <property type="match status" value="1"/>
</dbReference>
<accession>R0BM21</accession>
<evidence type="ECO:0000256" key="6">
    <source>
        <dbReference type="ARBA" id="ARBA00022801"/>
    </source>
</evidence>
<dbReference type="Gene3D" id="2.10.109.10">
    <property type="entry name" value="Umud Fragment, subunit A"/>
    <property type="match status" value="1"/>
</dbReference>
<comment type="caution">
    <text evidence="11">The sequence shown here is derived from an EMBL/GenBank/DDBJ whole genome shotgun (WGS) entry which is preliminary data.</text>
</comment>
<evidence type="ECO:0000256" key="3">
    <source>
        <dbReference type="ARBA" id="ARBA00009370"/>
    </source>
</evidence>
<evidence type="ECO:0000313" key="11">
    <source>
        <dbReference type="EMBL" id="ENZ45282.1"/>
    </source>
</evidence>
<dbReference type="EMBL" id="AGYG01000001">
    <property type="protein sequence ID" value="ENZ45282.1"/>
    <property type="molecule type" value="Genomic_DNA"/>
</dbReference>
<comment type="similarity">
    <text evidence="3 9">Belongs to the peptidase S26 family.</text>
</comment>
<evidence type="ECO:0000256" key="7">
    <source>
        <dbReference type="PIRSR" id="PIRSR600223-1"/>
    </source>
</evidence>
<dbReference type="PATRIC" id="fig|997897.5.peg.121"/>
<dbReference type="NCBIfam" id="TIGR02227">
    <property type="entry name" value="sigpep_I_bact"/>
    <property type="match status" value="1"/>
</dbReference>
<gene>
    <name evidence="11" type="ORF">HMPREF1097_00116</name>
</gene>
<name>R0BM21_9FIRM</name>
<dbReference type="GO" id="GO:0005886">
    <property type="term" value="C:plasma membrane"/>
    <property type="evidence" value="ECO:0007669"/>
    <property type="project" value="UniProtKB-SubCell"/>
</dbReference>
<dbReference type="InterPro" id="IPR019758">
    <property type="entry name" value="Pept_S26A_signal_pept_1_CS"/>
</dbReference>
<feature type="domain" description="Peptidase S26" evidence="10">
    <location>
        <begin position="15"/>
        <end position="150"/>
    </location>
</feature>
<keyword evidence="6 8" id="KW-0378">Hydrolase</keyword>
<proteinExistence type="inferred from homology"/>
<feature type="active site" evidence="7">
    <location>
        <position position="38"/>
    </location>
</feature>